<sequence length="302" mass="33808">MRPPYRKHVELAEAVQARRVEPRLPDEASVLHSLSRLASPEAQRIARDNIFCGKRKLSGELEAYIIDRMFPPNTLSIELPELGGLEVTVPTMTLYLHFCRGQPFTPATAESMRWLHHNDGITHFAAPNVGVFPTREAAAATERVVADVDIFASLDLQEYNDPAHFLQLNHMFERFVEERKDEKVAASAPLLLRHLDAVAQQTDVFESPQAPRLFRGRVLFALANATLNLDRLYVDEHGVEHSAGDLQLEGMKHTYGVNTEQLRRPPLPYAAPTRKELVVRLGLLAALVVGVQVVAARLRAHA</sequence>
<proteinExistence type="predicted"/>
<accession>A0A7S1QUN1</accession>
<evidence type="ECO:0000313" key="1">
    <source>
        <dbReference type="EMBL" id="CAD9148529.1"/>
    </source>
</evidence>
<name>A0A7S1QUN1_NEODS</name>
<dbReference type="AlphaFoldDB" id="A0A7S1QUN1"/>
<dbReference type="EMBL" id="HBGF01047155">
    <property type="protein sequence ID" value="CAD9148529.1"/>
    <property type="molecule type" value="Transcribed_RNA"/>
</dbReference>
<gene>
    <name evidence="1" type="ORF">NDES1114_LOCUS31527</name>
</gene>
<reference evidence="1" key="1">
    <citation type="submission" date="2021-01" db="EMBL/GenBank/DDBJ databases">
        <authorList>
            <person name="Corre E."/>
            <person name="Pelletier E."/>
            <person name="Niang G."/>
            <person name="Scheremetjew M."/>
            <person name="Finn R."/>
            <person name="Kale V."/>
            <person name="Holt S."/>
            <person name="Cochrane G."/>
            <person name="Meng A."/>
            <person name="Brown T."/>
            <person name="Cohen L."/>
        </authorList>
    </citation>
    <scope>NUCLEOTIDE SEQUENCE</scope>
    <source>
        <strain evidence="1">CCAP 1951/1</strain>
    </source>
</reference>
<protein>
    <submittedName>
        <fullName evidence="1">Uncharacterized protein</fullName>
    </submittedName>
</protein>
<organism evidence="1">
    <name type="scientific">Neobodo designis</name>
    <name type="common">Flagellated protozoan</name>
    <name type="synonym">Bodo designis</name>
    <dbReference type="NCBI Taxonomy" id="312471"/>
    <lineage>
        <taxon>Eukaryota</taxon>
        <taxon>Discoba</taxon>
        <taxon>Euglenozoa</taxon>
        <taxon>Kinetoplastea</taxon>
        <taxon>Metakinetoplastina</taxon>
        <taxon>Neobodonida</taxon>
        <taxon>Neobodo</taxon>
    </lineage>
</organism>